<protein>
    <recommendedName>
        <fullName evidence="15">Protein kinase domain-containing protein</fullName>
    </recommendedName>
</protein>
<dbReference type="Pfam" id="PF07714">
    <property type="entry name" value="PK_Tyr_Ser-Thr"/>
    <property type="match status" value="1"/>
</dbReference>
<dbReference type="EMBL" id="JBBPBM010000011">
    <property type="protein sequence ID" value="KAK8564517.1"/>
    <property type="molecule type" value="Genomic_DNA"/>
</dbReference>
<feature type="transmembrane region" description="Helical" evidence="14">
    <location>
        <begin position="557"/>
        <end position="576"/>
    </location>
</feature>
<dbReference type="Pfam" id="PF13947">
    <property type="entry name" value="GUB_WAK_bind"/>
    <property type="match status" value="1"/>
</dbReference>
<keyword evidence="5" id="KW-0547">Nucleotide-binding</keyword>
<dbReference type="Gene3D" id="1.10.510.10">
    <property type="entry name" value="Transferase(Phosphotransferase) domain 1"/>
    <property type="match status" value="2"/>
</dbReference>
<dbReference type="PANTHER" id="PTHR27005:SF432">
    <property type="entry name" value="WALL-ASSOCIATED RECEPTOR KINASE-LIKE 6"/>
    <property type="match status" value="1"/>
</dbReference>
<evidence type="ECO:0000256" key="4">
    <source>
        <dbReference type="ARBA" id="ARBA00022729"/>
    </source>
</evidence>
<dbReference type="Gene3D" id="3.30.200.20">
    <property type="entry name" value="Phosphorylase Kinase, domain 1"/>
    <property type="match status" value="2"/>
</dbReference>
<accession>A0ABR2ER76</accession>
<dbReference type="InterPro" id="IPR011009">
    <property type="entry name" value="Kinase-like_dom_sf"/>
</dbReference>
<dbReference type="InterPro" id="IPR045274">
    <property type="entry name" value="WAK-like"/>
</dbReference>
<dbReference type="InterPro" id="IPR001245">
    <property type="entry name" value="Ser-Thr/Tyr_kinase_cat_dom"/>
</dbReference>
<dbReference type="InterPro" id="IPR025287">
    <property type="entry name" value="WAK_GUB"/>
</dbReference>
<evidence type="ECO:0000256" key="9">
    <source>
        <dbReference type="ARBA" id="ARBA00023136"/>
    </source>
</evidence>
<gene>
    <name evidence="16" type="ORF">V6N12_036640</name>
</gene>
<dbReference type="PROSITE" id="PS50011">
    <property type="entry name" value="PROTEIN_KINASE_DOM"/>
    <property type="match status" value="1"/>
</dbReference>
<keyword evidence="2" id="KW-0597">Phosphoprotein</keyword>
<comment type="catalytic activity">
    <reaction evidence="13">
        <text>L-threonyl-[protein] + ATP = O-phospho-L-threonyl-[protein] + ADP + H(+)</text>
        <dbReference type="Rhea" id="RHEA:46608"/>
        <dbReference type="Rhea" id="RHEA-COMP:11060"/>
        <dbReference type="Rhea" id="RHEA-COMP:11605"/>
        <dbReference type="ChEBI" id="CHEBI:15378"/>
        <dbReference type="ChEBI" id="CHEBI:30013"/>
        <dbReference type="ChEBI" id="CHEBI:30616"/>
        <dbReference type="ChEBI" id="CHEBI:61977"/>
        <dbReference type="ChEBI" id="CHEBI:456216"/>
    </reaction>
</comment>
<comment type="subcellular location">
    <subcellularLocation>
        <location evidence="1">Membrane</location>
        <topology evidence="1">Single-pass type I membrane protein</topology>
    </subcellularLocation>
</comment>
<dbReference type="InterPro" id="IPR000719">
    <property type="entry name" value="Prot_kinase_dom"/>
</dbReference>
<evidence type="ECO:0000256" key="10">
    <source>
        <dbReference type="ARBA" id="ARBA00023157"/>
    </source>
</evidence>
<evidence type="ECO:0000256" key="8">
    <source>
        <dbReference type="ARBA" id="ARBA00022989"/>
    </source>
</evidence>
<organism evidence="16 17">
    <name type="scientific">Hibiscus sabdariffa</name>
    <name type="common">roselle</name>
    <dbReference type="NCBI Taxonomy" id="183260"/>
    <lineage>
        <taxon>Eukaryota</taxon>
        <taxon>Viridiplantae</taxon>
        <taxon>Streptophyta</taxon>
        <taxon>Embryophyta</taxon>
        <taxon>Tracheophyta</taxon>
        <taxon>Spermatophyta</taxon>
        <taxon>Magnoliopsida</taxon>
        <taxon>eudicotyledons</taxon>
        <taxon>Gunneridae</taxon>
        <taxon>Pentapetalae</taxon>
        <taxon>rosids</taxon>
        <taxon>malvids</taxon>
        <taxon>Malvales</taxon>
        <taxon>Malvaceae</taxon>
        <taxon>Malvoideae</taxon>
        <taxon>Hibiscus</taxon>
    </lineage>
</organism>
<sequence length="843" mass="94217">MKSIHGHVPFYTSLIRLTQSKSCSEQIHNGIIVWVLLNPHVGPNSTGSTAAAYQQGICGEEVCGKVAIPSPFGIHRNCYTLPWFRVTCEENKPFINIKGINLELLGSYSPESINVNYPVTYVDCNREPGITGADVDLDGTPFYLSGDYNYFGTVGCGNLATIYTNGTDSMGGCVQPICGGEAGGTVPGCYTRIFGNLTSYTVRMANMYGGKTSCASVFMLCISYFEDGYPLPVEINGETTYVPAALLWDSSYCGETGCEVSRPTDLIDEKSCGSLSFEYPFGVRSRSYSKSRFEVVCNKTSEWERTPFLNINGVDLQILDFWFLDGTIVVNHSITYFNCRGNNNNGMSLNLKGTSFYYSDITNMFWSSGCGNLVTIFDDRKRKLIGGCSQPSCRIVNETSSTTGCGFTIPRGLNSFFANMSDEVGSGDYSKKKSCGFASPVYSRVYRDLTSSTKDFDLNNWTYVPVSLQWGTPIRASCQLSQGTNISCSSNGVYCWRNLNSTHLCVCTEEKHISQGTYCEGKYCGDYRWCHILCLNTPDNYCLLPARRTPRTLNFKIILIGCITSIVSVSLLIAIWQMRKAWKKRQDIKLKQKYFKRNGGLLLQKHLSSNEGNIEKIKLFTSKEMEKATDYYNKNRILGQGGQGTVYKGMLTDGSIINHRNVVKLLGCCLEAEVPLLVYEFIQNGTLYDLIHYQTEEFPLTWEMRLRIAIEIANALFYLHSSASVSIYHRDIKSSNILLDEKYRAKEESLLDILDSTIVNDSSEKEIIAMAKLARRCLNLNGKRRPTKKQVAMELELIKTSKANVDIEEGGDEESETDDIIESWNANLSWSTSISITTEQLCH</sequence>
<keyword evidence="10" id="KW-1015">Disulfide bond</keyword>
<evidence type="ECO:0000259" key="15">
    <source>
        <dbReference type="PROSITE" id="PS50011"/>
    </source>
</evidence>
<dbReference type="SUPFAM" id="SSF56112">
    <property type="entry name" value="Protein kinase-like (PK-like)"/>
    <property type="match status" value="1"/>
</dbReference>
<feature type="domain" description="Protein kinase" evidence="15">
    <location>
        <begin position="588"/>
        <end position="843"/>
    </location>
</feature>
<evidence type="ECO:0000256" key="3">
    <source>
        <dbReference type="ARBA" id="ARBA00022692"/>
    </source>
</evidence>
<keyword evidence="11" id="KW-0325">Glycoprotein</keyword>
<comment type="caution">
    <text evidence="16">The sequence shown here is derived from an EMBL/GenBank/DDBJ whole genome shotgun (WGS) entry which is preliminary data.</text>
</comment>
<keyword evidence="6" id="KW-0418">Kinase</keyword>
<keyword evidence="7" id="KW-0067">ATP-binding</keyword>
<dbReference type="PANTHER" id="PTHR27005">
    <property type="entry name" value="WALL-ASSOCIATED RECEPTOR KINASE-LIKE 21"/>
    <property type="match status" value="1"/>
</dbReference>
<dbReference type="PROSITE" id="PS00108">
    <property type="entry name" value="PROTEIN_KINASE_ST"/>
    <property type="match status" value="1"/>
</dbReference>
<evidence type="ECO:0000256" key="11">
    <source>
        <dbReference type="ARBA" id="ARBA00023180"/>
    </source>
</evidence>
<evidence type="ECO:0000256" key="12">
    <source>
        <dbReference type="ARBA" id="ARBA00047558"/>
    </source>
</evidence>
<keyword evidence="8 14" id="KW-1133">Transmembrane helix</keyword>
<evidence type="ECO:0000256" key="7">
    <source>
        <dbReference type="ARBA" id="ARBA00022840"/>
    </source>
</evidence>
<dbReference type="InterPro" id="IPR008271">
    <property type="entry name" value="Ser/Thr_kinase_AS"/>
</dbReference>
<evidence type="ECO:0000313" key="16">
    <source>
        <dbReference type="EMBL" id="KAK8564517.1"/>
    </source>
</evidence>
<evidence type="ECO:0000256" key="1">
    <source>
        <dbReference type="ARBA" id="ARBA00004479"/>
    </source>
</evidence>
<keyword evidence="3 14" id="KW-0812">Transmembrane</keyword>
<dbReference type="SMART" id="SM00220">
    <property type="entry name" value="S_TKc"/>
    <property type="match status" value="1"/>
</dbReference>
<evidence type="ECO:0000313" key="17">
    <source>
        <dbReference type="Proteomes" id="UP001472677"/>
    </source>
</evidence>
<keyword evidence="4" id="KW-0732">Signal</keyword>
<reference evidence="16 17" key="1">
    <citation type="journal article" date="2024" name="G3 (Bethesda)">
        <title>Genome assembly of Hibiscus sabdariffa L. provides insights into metabolisms of medicinal natural products.</title>
        <authorList>
            <person name="Kim T."/>
        </authorList>
    </citation>
    <scope>NUCLEOTIDE SEQUENCE [LARGE SCALE GENOMIC DNA]</scope>
    <source>
        <strain evidence="16">TK-2024</strain>
        <tissue evidence="16">Old leaves</tissue>
    </source>
</reference>
<proteinExistence type="predicted"/>
<evidence type="ECO:0000256" key="14">
    <source>
        <dbReference type="SAM" id="Phobius"/>
    </source>
</evidence>
<keyword evidence="17" id="KW-1185">Reference proteome</keyword>
<evidence type="ECO:0000256" key="5">
    <source>
        <dbReference type="ARBA" id="ARBA00022741"/>
    </source>
</evidence>
<keyword evidence="6" id="KW-0808">Transferase</keyword>
<dbReference type="Proteomes" id="UP001472677">
    <property type="component" value="Unassembled WGS sequence"/>
</dbReference>
<name>A0ABR2ER76_9ROSI</name>
<keyword evidence="9 14" id="KW-0472">Membrane</keyword>
<evidence type="ECO:0000256" key="2">
    <source>
        <dbReference type="ARBA" id="ARBA00022553"/>
    </source>
</evidence>
<evidence type="ECO:0000256" key="13">
    <source>
        <dbReference type="ARBA" id="ARBA00047951"/>
    </source>
</evidence>
<evidence type="ECO:0000256" key="6">
    <source>
        <dbReference type="ARBA" id="ARBA00022777"/>
    </source>
</evidence>
<comment type="catalytic activity">
    <reaction evidence="12">
        <text>L-seryl-[protein] + ATP = O-phospho-L-seryl-[protein] + ADP + H(+)</text>
        <dbReference type="Rhea" id="RHEA:17989"/>
        <dbReference type="Rhea" id="RHEA-COMP:9863"/>
        <dbReference type="Rhea" id="RHEA-COMP:11604"/>
        <dbReference type="ChEBI" id="CHEBI:15378"/>
        <dbReference type="ChEBI" id="CHEBI:29999"/>
        <dbReference type="ChEBI" id="CHEBI:30616"/>
        <dbReference type="ChEBI" id="CHEBI:83421"/>
        <dbReference type="ChEBI" id="CHEBI:456216"/>
    </reaction>
</comment>